<sequence>MSFFHCSCNQMWIDSFNTITRALYSFYITLNVKLSCNSYLKKALEKQVHLVLPISIIFNVLMTDLYEFG</sequence>
<dbReference type="InParanoid" id="A0A2K1X138"/>
<evidence type="ECO:0000313" key="2">
    <source>
        <dbReference type="Proteomes" id="UP000006729"/>
    </source>
</evidence>
<dbReference type="AlphaFoldDB" id="A0A2K1X138"/>
<dbReference type="EMBL" id="CM009307">
    <property type="protein sequence ID" value="PNS94498.1"/>
    <property type="molecule type" value="Genomic_DNA"/>
</dbReference>
<dbReference type="Proteomes" id="UP000006729">
    <property type="component" value="Chromosome 18"/>
</dbReference>
<gene>
    <name evidence="1" type="ORF">POPTR_018G150500</name>
</gene>
<accession>A0A2K1X138</accession>
<protein>
    <submittedName>
        <fullName evidence="1">Uncharacterized protein</fullName>
    </submittedName>
</protein>
<evidence type="ECO:0000313" key="1">
    <source>
        <dbReference type="EMBL" id="PNS94498.1"/>
    </source>
</evidence>
<reference evidence="1 2" key="1">
    <citation type="journal article" date="2006" name="Science">
        <title>The genome of black cottonwood, Populus trichocarpa (Torr. &amp; Gray).</title>
        <authorList>
            <person name="Tuskan G.A."/>
            <person name="Difazio S."/>
            <person name="Jansson S."/>
            <person name="Bohlmann J."/>
            <person name="Grigoriev I."/>
            <person name="Hellsten U."/>
            <person name="Putnam N."/>
            <person name="Ralph S."/>
            <person name="Rombauts S."/>
            <person name="Salamov A."/>
            <person name="Schein J."/>
            <person name="Sterck L."/>
            <person name="Aerts A."/>
            <person name="Bhalerao R.R."/>
            <person name="Bhalerao R.P."/>
            <person name="Blaudez D."/>
            <person name="Boerjan W."/>
            <person name="Brun A."/>
            <person name="Brunner A."/>
            <person name="Busov V."/>
            <person name="Campbell M."/>
            <person name="Carlson J."/>
            <person name="Chalot M."/>
            <person name="Chapman J."/>
            <person name="Chen G.L."/>
            <person name="Cooper D."/>
            <person name="Coutinho P.M."/>
            <person name="Couturier J."/>
            <person name="Covert S."/>
            <person name="Cronk Q."/>
            <person name="Cunningham R."/>
            <person name="Davis J."/>
            <person name="Degroeve S."/>
            <person name="Dejardin A."/>
            <person name="Depamphilis C."/>
            <person name="Detter J."/>
            <person name="Dirks B."/>
            <person name="Dubchak I."/>
            <person name="Duplessis S."/>
            <person name="Ehlting J."/>
            <person name="Ellis B."/>
            <person name="Gendler K."/>
            <person name="Goodstein D."/>
            <person name="Gribskov M."/>
            <person name="Grimwood J."/>
            <person name="Groover A."/>
            <person name="Gunter L."/>
            <person name="Hamberger B."/>
            <person name="Heinze B."/>
            <person name="Helariutta Y."/>
            <person name="Henrissat B."/>
            <person name="Holligan D."/>
            <person name="Holt R."/>
            <person name="Huang W."/>
            <person name="Islam-Faridi N."/>
            <person name="Jones S."/>
            <person name="Jones-Rhoades M."/>
            <person name="Jorgensen R."/>
            <person name="Joshi C."/>
            <person name="Kangasjarvi J."/>
            <person name="Karlsson J."/>
            <person name="Kelleher C."/>
            <person name="Kirkpatrick R."/>
            <person name="Kirst M."/>
            <person name="Kohler A."/>
            <person name="Kalluri U."/>
            <person name="Larimer F."/>
            <person name="Leebens-Mack J."/>
            <person name="Leple J.C."/>
            <person name="Locascio P."/>
            <person name="Lou Y."/>
            <person name="Lucas S."/>
            <person name="Martin F."/>
            <person name="Montanini B."/>
            <person name="Napoli C."/>
            <person name="Nelson D.R."/>
            <person name="Nelson C."/>
            <person name="Nieminen K."/>
            <person name="Nilsson O."/>
            <person name="Pereda V."/>
            <person name="Peter G."/>
            <person name="Philippe R."/>
            <person name="Pilate G."/>
            <person name="Poliakov A."/>
            <person name="Razumovskaya J."/>
            <person name="Richardson P."/>
            <person name="Rinaldi C."/>
            <person name="Ritland K."/>
            <person name="Rouze P."/>
            <person name="Ryaboy D."/>
            <person name="Schmutz J."/>
            <person name="Schrader J."/>
            <person name="Segerman B."/>
            <person name="Shin H."/>
            <person name="Siddiqui A."/>
            <person name="Sterky F."/>
            <person name="Terry A."/>
            <person name="Tsai C.J."/>
            <person name="Uberbacher E."/>
            <person name="Unneberg P."/>
            <person name="Vahala J."/>
            <person name="Wall K."/>
            <person name="Wessler S."/>
            <person name="Yang G."/>
            <person name="Yin T."/>
            <person name="Douglas C."/>
            <person name="Marra M."/>
            <person name="Sandberg G."/>
            <person name="Van de Peer Y."/>
            <person name="Rokhsar D."/>
        </authorList>
    </citation>
    <scope>NUCLEOTIDE SEQUENCE [LARGE SCALE GENOMIC DNA]</scope>
    <source>
        <strain evidence="2">cv. Nisqually</strain>
    </source>
</reference>
<keyword evidence="2" id="KW-1185">Reference proteome</keyword>
<organism evidence="1 2">
    <name type="scientific">Populus trichocarpa</name>
    <name type="common">Western balsam poplar</name>
    <name type="synonym">Populus balsamifera subsp. trichocarpa</name>
    <dbReference type="NCBI Taxonomy" id="3694"/>
    <lineage>
        <taxon>Eukaryota</taxon>
        <taxon>Viridiplantae</taxon>
        <taxon>Streptophyta</taxon>
        <taxon>Embryophyta</taxon>
        <taxon>Tracheophyta</taxon>
        <taxon>Spermatophyta</taxon>
        <taxon>Magnoliopsida</taxon>
        <taxon>eudicotyledons</taxon>
        <taxon>Gunneridae</taxon>
        <taxon>Pentapetalae</taxon>
        <taxon>rosids</taxon>
        <taxon>fabids</taxon>
        <taxon>Malpighiales</taxon>
        <taxon>Salicaceae</taxon>
        <taxon>Saliceae</taxon>
        <taxon>Populus</taxon>
    </lineage>
</organism>
<proteinExistence type="predicted"/>
<name>A0A2K1X138_POPTR</name>